<protein>
    <recommendedName>
        <fullName evidence="1">Reverse transcriptase Ty1/copia-type domain-containing protein</fullName>
    </recommendedName>
</protein>
<keyword evidence="3" id="KW-1185">Reference proteome</keyword>
<organism evidence="2 3">
    <name type="scientific">Sesamum angolense</name>
    <dbReference type="NCBI Taxonomy" id="2727404"/>
    <lineage>
        <taxon>Eukaryota</taxon>
        <taxon>Viridiplantae</taxon>
        <taxon>Streptophyta</taxon>
        <taxon>Embryophyta</taxon>
        <taxon>Tracheophyta</taxon>
        <taxon>Spermatophyta</taxon>
        <taxon>Magnoliopsida</taxon>
        <taxon>eudicotyledons</taxon>
        <taxon>Gunneridae</taxon>
        <taxon>Pentapetalae</taxon>
        <taxon>asterids</taxon>
        <taxon>lamiids</taxon>
        <taxon>Lamiales</taxon>
        <taxon>Pedaliaceae</taxon>
        <taxon>Sesamum</taxon>
    </lineage>
</organism>
<feature type="domain" description="Reverse transcriptase Ty1/copia-type" evidence="1">
    <location>
        <begin position="3"/>
        <end position="108"/>
    </location>
</feature>
<name>A0AAE1VW59_9LAMI</name>
<reference evidence="2" key="2">
    <citation type="journal article" date="2024" name="Plant">
        <title>Genomic evolution and insights into agronomic trait innovations of Sesamum species.</title>
        <authorList>
            <person name="Miao H."/>
            <person name="Wang L."/>
            <person name="Qu L."/>
            <person name="Liu H."/>
            <person name="Sun Y."/>
            <person name="Le M."/>
            <person name="Wang Q."/>
            <person name="Wei S."/>
            <person name="Zheng Y."/>
            <person name="Lin W."/>
            <person name="Duan Y."/>
            <person name="Cao H."/>
            <person name="Xiong S."/>
            <person name="Wang X."/>
            <person name="Wei L."/>
            <person name="Li C."/>
            <person name="Ma Q."/>
            <person name="Ju M."/>
            <person name="Zhao R."/>
            <person name="Li G."/>
            <person name="Mu C."/>
            <person name="Tian Q."/>
            <person name="Mei H."/>
            <person name="Zhang T."/>
            <person name="Gao T."/>
            <person name="Zhang H."/>
        </authorList>
    </citation>
    <scope>NUCLEOTIDE SEQUENCE</scope>
    <source>
        <strain evidence="2">K16</strain>
    </source>
</reference>
<comment type="caution">
    <text evidence="2">The sequence shown here is derived from an EMBL/GenBank/DDBJ whole genome shotgun (WGS) entry which is preliminary data.</text>
</comment>
<accession>A0AAE1VW59</accession>
<dbReference type="AlphaFoldDB" id="A0AAE1VW59"/>
<evidence type="ECO:0000259" key="1">
    <source>
        <dbReference type="Pfam" id="PF07727"/>
    </source>
</evidence>
<proteinExistence type="predicted"/>
<sequence length="120" mass="14395">MAKSIPMLLAKEAWYDYEIWQMDVKNAFLNGFIEEEIYMDQQESFTYVGEEHKVFRLQRYYGLKQASRSWNICFEETIWGYDFIKNEFDPCVYKKISGNSHAYLVLYMETSCSSKMVPRC</sequence>
<evidence type="ECO:0000313" key="2">
    <source>
        <dbReference type="EMBL" id="KAK4382222.1"/>
    </source>
</evidence>
<gene>
    <name evidence="2" type="ORF">Sango_2893100</name>
</gene>
<evidence type="ECO:0000313" key="3">
    <source>
        <dbReference type="Proteomes" id="UP001289374"/>
    </source>
</evidence>
<dbReference type="Proteomes" id="UP001289374">
    <property type="component" value="Unassembled WGS sequence"/>
</dbReference>
<dbReference type="EMBL" id="JACGWL010000741">
    <property type="protein sequence ID" value="KAK4382222.1"/>
    <property type="molecule type" value="Genomic_DNA"/>
</dbReference>
<dbReference type="InterPro" id="IPR013103">
    <property type="entry name" value="RVT_2"/>
</dbReference>
<dbReference type="Pfam" id="PF07727">
    <property type="entry name" value="RVT_2"/>
    <property type="match status" value="1"/>
</dbReference>
<reference evidence="2" key="1">
    <citation type="submission" date="2020-06" db="EMBL/GenBank/DDBJ databases">
        <authorList>
            <person name="Li T."/>
            <person name="Hu X."/>
            <person name="Zhang T."/>
            <person name="Song X."/>
            <person name="Zhang H."/>
            <person name="Dai N."/>
            <person name="Sheng W."/>
            <person name="Hou X."/>
            <person name="Wei L."/>
        </authorList>
    </citation>
    <scope>NUCLEOTIDE SEQUENCE</scope>
    <source>
        <strain evidence="2">K16</strain>
        <tissue evidence="2">Leaf</tissue>
    </source>
</reference>